<feature type="transmembrane region" description="Helical" evidence="1">
    <location>
        <begin position="71"/>
        <end position="91"/>
    </location>
</feature>
<dbReference type="Proteomes" id="UP000252182">
    <property type="component" value="Chromosome"/>
</dbReference>
<evidence type="ECO:0000313" key="3">
    <source>
        <dbReference type="Proteomes" id="UP000252182"/>
    </source>
</evidence>
<dbReference type="OrthoDB" id="8556356at2"/>
<keyword evidence="1" id="KW-1133">Transmembrane helix</keyword>
<sequence>MPPKTSNPLRLNQDDVARLPHRYLILVVMLYIAAGLTWRDLWRQEAASFGIMLSMAQGGVSDWIYPNVAGLYSVTLGPLPYWIGAIFIQLFNSIMSPFNAVQLGIACQDALSIYLLWLAVYRLGKRHELQPQRLAFGGEPLPNEYGRMLADSAVLLLIATYGVAAHTHDTSEGATILLVCMMWLCGAVGSLERPLKSRWLWAVGFAGMGLTLPFSLFIFFILATLCALFFTHWRENSLNVAPVVIFIGMVAPAVWLFNIAQNAEFFTAWLGSQHFAPLSSVNAAFFGRNILVFTWPIAPLGLWCLWQWRSRWSNPMMILGILLLIAPLCHTFITGQRFDASMLMFIPGFLLLAPFGLATLNRGRANIIDWFSLLTFSALSLLIWLFWVAAWTGFPAQLARNVYKLAPDFKPEFKWWPFMIAVAVTVGWLLVLRWRARFQPRALWKSVAFSSSGLVMVWVLLATLAMPWLNHTRSYEAAGQALNRSIPPETTCVRAIDLPASARGAMYYYAHVPFVPERAAFKNVNCPYVLTQERTLKLNTRINGKPTVEWQGQTWQVIWTGERVSERSNALMLLRQ</sequence>
<keyword evidence="1" id="KW-0472">Membrane</keyword>
<accession>A0A345DCI0</accession>
<evidence type="ECO:0000256" key="1">
    <source>
        <dbReference type="SAM" id="Phobius"/>
    </source>
</evidence>
<reference evidence="3" key="1">
    <citation type="submission" date="2018-07" db="EMBL/GenBank/DDBJ databases">
        <authorList>
            <person name="Kim H."/>
        </authorList>
    </citation>
    <scope>NUCLEOTIDE SEQUENCE [LARGE SCALE GENOMIC DNA]</scope>
    <source>
        <strain evidence="3">F02</strain>
    </source>
</reference>
<keyword evidence="1" id="KW-0812">Transmembrane</keyword>
<feature type="transmembrane region" description="Helical" evidence="1">
    <location>
        <begin position="317"/>
        <end position="334"/>
    </location>
</feature>
<gene>
    <name evidence="2" type="ORF">DTO96_101809</name>
</gene>
<dbReference type="KEGG" id="hyf:DTO96_101809"/>
<feature type="transmembrane region" description="Helical" evidence="1">
    <location>
        <begin position="370"/>
        <end position="394"/>
    </location>
</feature>
<feature type="transmembrane region" description="Helical" evidence="1">
    <location>
        <begin position="176"/>
        <end position="193"/>
    </location>
</feature>
<proteinExistence type="predicted"/>
<name>A0A345DCI0_9BURK</name>
<feature type="transmembrane region" description="Helical" evidence="1">
    <location>
        <begin position="414"/>
        <end position="434"/>
    </location>
</feature>
<feature type="transmembrane region" description="Helical" evidence="1">
    <location>
        <begin position="199"/>
        <end position="230"/>
    </location>
</feature>
<feature type="transmembrane region" description="Helical" evidence="1">
    <location>
        <begin position="446"/>
        <end position="469"/>
    </location>
</feature>
<keyword evidence="3" id="KW-1185">Reference proteome</keyword>
<evidence type="ECO:0000313" key="2">
    <source>
        <dbReference type="EMBL" id="AXF86068.1"/>
    </source>
</evidence>
<dbReference type="RefSeq" id="WP_114563188.1">
    <property type="nucleotide sequence ID" value="NZ_CP031124.1"/>
</dbReference>
<feature type="transmembrane region" description="Helical" evidence="1">
    <location>
        <begin position="237"/>
        <end position="257"/>
    </location>
</feature>
<feature type="transmembrane region" description="Helical" evidence="1">
    <location>
        <begin position="20"/>
        <end position="39"/>
    </location>
</feature>
<dbReference type="EMBL" id="CP031124">
    <property type="protein sequence ID" value="AXF86068.1"/>
    <property type="molecule type" value="Genomic_DNA"/>
</dbReference>
<organism evidence="2 3">
    <name type="scientific">Ephemeroptericola cinctiostellae</name>
    <dbReference type="NCBI Taxonomy" id="2268024"/>
    <lineage>
        <taxon>Bacteria</taxon>
        <taxon>Pseudomonadati</taxon>
        <taxon>Pseudomonadota</taxon>
        <taxon>Betaproteobacteria</taxon>
        <taxon>Burkholderiales</taxon>
        <taxon>Burkholderiaceae</taxon>
        <taxon>Ephemeroptericola</taxon>
    </lineage>
</organism>
<evidence type="ECO:0008006" key="4">
    <source>
        <dbReference type="Google" id="ProtNLM"/>
    </source>
</evidence>
<feature type="transmembrane region" description="Helical" evidence="1">
    <location>
        <begin position="103"/>
        <end position="124"/>
    </location>
</feature>
<feature type="transmembrane region" description="Helical" evidence="1">
    <location>
        <begin position="340"/>
        <end position="358"/>
    </location>
</feature>
<protein>
    <recommendedName>
        <fullName evidence="4">Glycosyltransferase RgtA/B/C/D-like domain-containing protein</fullName>
    </recommendedName>
</protein>
<feature type="transmembrane region" description="Helical" evidence="1">
    <location>
        <begin position="285"/>
        <end position="305"/>
    </location>
</feature>
<dbReference type="AlphaFoldDB" id="A0A345DCI0"/>